<evidence type="ECO:0000313" key="6">
    <source>
        <dbReference type="EMBL" id="QIS11522.1"/>
    </source>
</evidence>
<dbReference type="InterPro" id="IPR001647">
    <property type="entry name" value="HTH_TetR"/>
</dbReference>
<evidence type="ECO:0000313" key="7">
    <source>
        <dbReference type="Proteomes" id="UP000503540"/>
    </source>
</evidence>
<dbReference type="SUPFAM" id="SSF46689">
    <property type="entry name" value="Homeodomain-like"/>
    <property type="match status" value="1"/>
</dbReference>
<accession>A0A6G9YE99</accession>
<feature type="DNA-binding region" description="H-T-H motif" evidence="4">
    <location>
        <begin position="36"/>
        <end position="55"/>
    </location>
</feature>
<keyword evidence="2 4" id="KW-0238">DNA-binding</keyword>
<dbReference type="InterPro" id="IPR009057">
    <property type="entry name" value="Homeodomain-like_sf"/>
</dbReference>
<dbReference type="GO" id="GO:0045892">
    <property type="term" value="P:negative regulation of DNA-templated transcription"/>
    <property type="evidence" value="ECO:0007669"/>
    <property type="project" value="InterPro"/>
</dbReference>
<name>A0A6G9YE99_9NOCA</name>
<dbReference type="EMBL" id="CP046172">
    <property type="protein sequence ID" value="QIS11522.1"/>
    <property type="molecule type" value="Genomic_DNA"/>
</dbReference>
<sequence length="236" mass="26320">MRPERAARGPKPAHSRDELAASCVRIADAEGLEAVSMRRVAAELGTGTTSLYRYVTSKDDLFDLMVDQVLGSVPLPRPTQHWRRDLTLLASWKRALILDHPWMASLSGRPAVGPHGLALQERGLRAVDGWGLSIDEMIVIVESMDAYVQGYAVRELAERAATLRSGQDLDTWMAAHDAYARTIIDSGRFPLVTKAWLDANEPHAADRAERGFRHGLDRLLDGYATGMRRARERPRR</sequence>
<evidence type="ECO:0000256" key="4">
    <source>
        <dbReference type="PROSITE-ProRule" id="PRU00335"/>
    </source>
</evidence>
<dbReference type="AlphaFoldDB" id="A0A6G9YE99"/>
<dbReference type="InterPro" id="IPR036271">
    <property type="entry name" value="Tet_transcr_reg_TetR-rel_C_sf"/>
</dbReference>
<dbReference type="PANTHER" id="PTHR30055:SF151">
    <property type="entry name" value="TRANSCRIPTIONAL REGULATORY PROTEIN"/>
    <property type="match status" value="1"/>
</dbReference>
<evidence type="ECO:0000256" key="1">
    <source>
        <dbReference type="ARBA" id="ARBA00023015"/>
    </source>
</evidence>
<dbReference type="GO" id="GO:0003700">
    <property type="term" value="F:DNA-binding transcription factor activity"/>
    <property type="evidence" value="ECO:0007669"/>
    <property type="project" value="TreeGrafter"/>
</dbReference>
<evidence type="ECO:0000256" key="3">
    <source>
        <dbReference type="ARBA" id="ARBA00023163"/>
    </source>
</evidence>
<organism evidence="6 7">
    <name type="scientific">Nocardia arthritidis</name>
    <dbReference type="NCBI Taxonomy" id="228602"/>
    <lineage>
        <taxon>Bacteria</taxon>
        <taxon>Bacillati</taxon>
        <taxon>Actinomycetota</taxon>
        <taxon>Actinomycetes</taxon>
        <taxon>Mycobacteriales</taxon>
        <taxon>Nocardiaceae</taxon>
        <taxon>Nocardia</taxon>
    </lineage>
</organism>
<dbReference type="Gene3D" id="1.10.10.60">
    <property type="entry name" value="Homeodomain-like"/>
    <property type="match status" value="1"/>
</dbReference>
<reference evidence="6 7" key="1">
    <citation type="journal article" date="2019" name="ACS Chem. Biol.">
        <title>Identification and Mobilization of a Cryptic Antibiotic Biosynthesis Gene Locus from a Human-Pathogenic Nocardia Isolate.</title>
        <authorList>
            <person name="Herisse M."/>
            <person name="Ishida K."/>
            <person name="Porter J.L."/>
            <person name="Howden B."/>
            <person name="Hertweck C."/>
            <person name="Stinear T.P."/>
            <person name="Pidot S.J."/>
        </authorList>
    </citation>
    <scope>NUCLEOTIDE SEQUENCE [LARGE SCALE GENOMIC DNA]</scope>
    <source>
        <strain evidence="6 7">AUSMDU00012717</strain>
    </source>
</reference>
<dbReference type="Proteomes" id="UP000503540">
    <property type="component" value="Chromosome"/>
</dbReference>
<evidence type="ECO:0000259" key="5">
    <source>
        <dbReference type="PROSITE" id="PS50977"/>
    </source>
</evidence>
<feature type="domain" description="HTH tetR-type" evidence="5">
    <location>
        <begin position="13"/>
        <end position="73"/>
    </location>
</feature>
<dbReference type="SUPFAM" id="SSF48498">
    <property type="entry name" value="Tetracyclin repressor-like, C-terminal domain"/>
    <property type="match status" value="1"/>
</dbReference>
<keyword evidence="1" id="KW-0805">Transcription regulation</keyword>
<dbReference type="InterPro" id="IPR004111">
    <property type="entry name" value="Repressor_TetR_C"/>
</dbReference>
<dbReference type="Pfam" id="PF02909">
    <property type="entry name" value="TetR_C_1"/>
    <property type="match status" value="1"/>
</dbReference>
<dbReference type="Gene3D" id="1.10.357.10">
    <property type="entry name" value="Tetracycline Repressor, domain 2"/>
    <property type="match status" value="1"/>
</dbReference>
<dbReference type="GO" id="GO:0000976">
    <property type="term" value="F:transcription cis-regulatory region binding"/>
    <property type="evidence" value="ECO:0007669"/>
    <property type="project" value="TreeGrafter"/>
</dbReference>
<evidence type="ECO:0000256" key="2">
    <source>
        <dbReference type="ARBA" id="ARBA00023125"/>
    </source>
</evidence>
<dbReference type="Pfam" id="PF00440">
    <property type="entry name" value="TetR_N"/>
    <property type="match status" value="1"/>
</dbReference>
<dbReference type="PANTHER" id="PTHR30055">
    <property type="entry name" value="HTH-TYPE TRANSCRIPTIONAL REGULATOR RUTR"/>
    <property type="match status" value="1"/>
</dbReference>
<protein>
    <submittedName>
        <fullName evidence="6">TetR family transcriptional regulator</fullName>
    </submittedName>
</protein>
<dbReference type="InterPro" id="IPR050109">
    <property type="entry name" value="HTH-type_TetR-like_transc_reg"/>
</dbReference>
<keyword evidence="3" id="KW-0804">Transcription</keyword>
<dbReference type="KEGG" id="nah:F5544_18240"/>
<proteinExistence type="predicted"/>
<gene>
    <name evidence="6" type="ORF">F5544_18240</name>
</gene>
<keyword evidence="7" id="KW-1185">Reference proteome</keyword>
<dbReference type="PROSITE" id="PS50977">
    <property type="entry name" value="HTH_TETR_2"/>
    <property type="match status" value="1"/>
</dbReference>